<protein>
    <submittedName>
        <fullName evidence="1">Uncharacterized protein</fullName>
    </submittedName>
</protein>
<organism evidence="1 2">
    <name type="scientific">Croceicoccus naphthovorans</name>
    <dbReference type="NCBI Taxonomy" id="1348774"/>
    <lineage>
        <taxon>Bacteria</taxon>
        <taxon>Pseudomonadati</taxon>
        <taxon>Pseudomonadota</taxon>
        <taxon>Alphaproteobacteria</taxon>
        <taxon>Sphingomonadales</taxon>
        <taxon>Erythrobacteraceae</taxon>
        <taxon>Croceicoccus</taxon>
    </lineage>
</organism>
<dbReference type="RefSeq" id="WP_047819918.1">
    <property type="nucleotide sequence ID" value="NZ_CP011770.1"/>
</dbReference>
<sequence length="480" mass="50619">MHHSGSIGGVSRSALAGFGVAMDEAVRADIPADWRAAWTVAEWEPNVALSSHADGTVATLDKSPAEIFDLFSTARSAPANTYYVSPTGSDNDGQGTESLPWRSIWKAVEAANASGQPAKVIVRAGEYGKPTNPSMFIAMRPTVDIAFIAKGGRVVTGTWDDYANPPKDGTQTNCYGWSVATVDRVIDLSRHDADGFHPDLLRVDTAAICNRTPGSWAFVNGKIYVNRHDGKAVTNRNVRVLRSGGGTWRFDAPTSVYLGADDTISGFDTIGGSASAGFHYQPTAKPGSMKAVVVERSTFNYCGSDAINANGTIIGDLHGLALFVDCDASNNAKDGFSGSNYGGLDTDCHLVTVNCRSILCGRNAALSCNSFTLHEDVVGADFAGEFGRTNGGTIRCVAQSLTWLAGTRIFADRGDIVLGGTTPPGAIVANESAQIWADRVRIAMPPATTHAHADNAAAVHLRAMPPLRSAPQGTGLVDNW</sequence>
<keyword evidence="2" id="KW-1185">Reference proteome</keyword>
<evidence type="ECO:0000313" key="1">
    <source>
        <dbReference type="EMBL" id="AKM09227.1"/>
    </source>
</evidence>
<dbReference type="Gene3D" id="2.160.20.10">
    <property type="entry name" value="Single-stranded right-handed beta-helix, Pectin lyase-like"/>
    <property type="match status" value="1"/>
</dbReference>
<dbReference type="KEGG" id="cna:AB433_03380"/>
<evidence type="ECO:0000313" key="2">
    <source>
        <dbReference type="Proteomes" id="UP000035287"/>
    </source>
</evidence>
<reference evidence="1 2" key="1">
    <citation type="submission" date="2015-06" db="EMBL/GenBank/DDBJ databases">
        <authorList>
            <person name="Zeng Y."/>
            <person name="Huang Y."/>
        </authorList>
    </citation>
    <scope>NUCLEOTIDE SEQUENCE [LARGE SCALE GENOMIC DNA]</scope>
    <source>
        <strain evidence="1 2">PQ-2</strain>
    </source>
</reference>
<gene>
    <name evidence="1" type="ORF">AB433_03380</name>
</gene>
<dbReference type="AlphaFoldDB" id="A0A0G3XDG4"/>
<dbReference type="InterPro" id="IPR011050">
    <property type="entry name" value="Pectin_lyase_fold/virulence"/>
</dbReference>
<accession>A0A0G3XDG4</accession>
<dbReference type="SUPFAM" id="SSF51126">
    <property type="entry name" value="Pectin lyase-like"/>
    <property type="match status" value="1"/>
</dbReference>
<dbReference type="InterPro" id="IPR012334">
    <property type="entry name" value="Pectin_lyas_fold"/>
</dbReference>
<dbReference type="STRING" id="1348774.AB433_03380"/>
<dbReference type="EMBL" id="CP011770">
    <property type="protein sequence ID" value="AKM09227.1"/>
    <property type="molecule type" value="Genomic_DNA"/>
</dbReference>
<dbReference type="PATRIC" id="fig|1348774.3.peg.706"/>
<dbReference type="OrthoDB" id="7431575at2"/>
<name>A0A0G3XDG4_9SPHN</name>
<dbReference type="Proteomes" id="UP000035287">
    <property type="component" value="Chromosome"/>
</dbReference>
<proteinExistence type="predicted"/>